<evidence type="ECO:0000256" key="1">
    <source>
        <dbReference type="SAM" id="SignalP"/>
    </source>
</evidence>
<evidence type="ECO:0000259" key="2">
    <source>
        <dbReference type="Pfam" id="PF01841"/>
    </source>
</evidence>
<dbReference type="Pfam" id="PF01841">
    <property type="entry name" value="Transglut_core"/>
    <property type="match status" value="1"/>
</dbReference>
<dbReference type="Gene3D" id="2.60.40.3140">
    <property type="match status" value="1"/>
</dbReference>
<keyword evidence="1" id="KW-0732">Signal</keyword>
<feature type="chain" id="PRO_5045480679" evidence="1">
    <location>
        <begin position="19"/>
        <end position="655"/>
    </location>
</feature>
<feature type="signal peptide" evidence="1">
    <location>
        <begin position="1"/>
        <end position="18"/>
    </location>
</feature>
<protein>
    <submittedName>
        <fullName evidence="3">DUF3857 domain-containing protein</fullName>
    </submittedName>
</protein>
<sequence>MKKILLLLCLSISIQLTAQNKFNSKSFSININDLKINSYSKDSTANALVIYEYGNSYFDDETFNLKTEIKRKIKIFNKSESDYTTKEIGIYISDNRAKRTKIENLKASTYNLVDGNIIETKLSEDQIFEVKEDKNHSTLKFTLPNLQDGSVITYSYTIDTPFIYKYHNWAFQEDIPVLYSEYNTSIFGNYNYNLILVGEKKLDINESFVKKNCFKSQGITTASCLISKYVMTDIPAFKEEDYMTSKNNYISKLKYELKEIHQLDGTVDKITKTWKDTDKEWKTNNDFGRQILKTNLGKDLLSDDIKSISDPLEKAKAIYSYVQGNYVWNDKYRIFSDVSVKNLIKNKTGNVSEINILLNTLLNQNNIKSKPVILSTRSNGFITKLIPIQYDYNYMVVEANVNGKSYLLDATSPYLSFGMIPFKCLNSYGRRIDFKNGSDWVDIKPGIKTSSQHLIKLKIDQEKDQLLGSIKSKYFGYHAYPKRKKYFSNSNYLKNLKDKYQNFVIDSFNVATTSKSENTFNESFNFIQPELNTIDGKIYLDPFVIKHLKKNPFNLQERTYPVDFGYKDSFIYAFEIDLEGKYNVIEKPKDITVKLPNNEASCVFISNVLNDKLILSFRVLFNKSIYQPNQYESLKKLMNYVVDVQTKTLIVLEKK</sequence>
<feature type="domain" description="Transglutaminase-like" evidence="2">
    <location>
        <begin position="303"/>
        <end position="399"/>
    </location>
</feature>
<keyword evidence="4" id="KW-1185">Reference proteome</keyword>
<dbReference type="Proteomes" id="UP000605013">
    <property type="component" value="Unassembled WGS sequence"/>
</dbReference>
<dbReference type="RefSeq" id="WP_116822484.1">
    <property type="nucleotide sequence ID" value="NZ_JAEMEF010000006.1"/>
</dbReference>
<reference evidence="3 4" key="1">
    <citation type="submission" date="2020-12" db="EMBL/GenBank/DDBJ databases">
        <title>Olleya sediminilitoris sp. nov., isolated from a tidal flat.</title>
        <authorList>
            <person name="Park S."/>
            <person name="Yoon J.-H."/>
        </authorList>
    </citation>
    <scope>NUCLEOTIDE SEQUENCE [LARGE SCALE GENOMIC DNA]</scope>
    <source>
        <strain evidence="3 4">YSTF-M6</strain>
    </source>
</reference>
<comment type="caution">
    <text evidence="3">The sequence shown here is derived from an EMBL/GenBank/DDBJ whole genome shotgun (WGS) entry which is preliminary data.</text>
</comment>
<name>A0ABS1WLE1_9FLAO</name>
<gene>
    <name evidence="3" type="ORF">JAO71_09040</name>
</gene>
<dbReference type="EMBL" id="JAEMEF010000006">
    <property type="protein sequence ID" value="MBL7559946.1"/>
    <property type="molecule type" value="Genomic_DNA"/>
</dbReference>
<proteinExistence type="predicted"/>
<dbReference type="InterPro" id="IPR002931">
    <property type="entry name" value="Transglutaminase-like"/>
</dbReference>
<dbReference type="Gene3D" id="3.10.620.30">
    <property type="match status" value="1"/>
</dbReference>
<evidence type="ECO:0000313" key="4">
    <source>
        <dbReference type="Proteomes" id="UP000605013"/>
    </source>
</evidence>
<accession>A0ABS1WLE1</accession>
<dbReference type="Gene3D" id="2.60.120.1130">
    <property type="match status" value="1"/>
</dbReference>
<organism evidence="3 4">
    <name type="scientific">Olleya sediminilitoris</name>
    <dbReference type="NCBI Taxonomy" id="2795739"/>
    <lineage>
        <taxon>Bacteria</taxon>
        <taxon>Pseudomonadati</taxon>
        <taxon>Bacteroidota</taxon>
        <taxon>Flavobacteriia</taxon>
        <taxon>Flavobacteriales</taxon>
        <taxon>Flavobacteriaceae</taxon>
    </lineage>
</organism>
<evidence type="ECO:0000313" key="3">
    <source>
        <dbReference type="EMBL" id="MBL7559946.1"/>
    </source>
</evidence>